<evidence type="ECO:0000313" key="2">
    <source>
        <dbReference type="Proteomes" id="UP001523262"/>
    </source>
</evidence>
<protein>
    <submittedName>
        <fullName evidence="1">Uncharacterized protein</fullName>
    </submittedName>
</protein>
<gene>
    <name evidence="1" type="ORF">NDK43_26090</name>
</gene>
<dbReference type="EMBL" id="JAMQCR010000002">
    <property type="protein sequence ID" value="MCM2535185.1"/>
    <property type="molecule type" value="Genomic_DNA"/>
</dbReference>
<keyword evidence="2" id="KW-1185">Reference proteome</keyword>
<reference evidence="1 2" key="1">
    <citation type="submission" date="2022-06" db="EMBL/GenBank/DDBJ databases">
        <authorList>
            <person name="Jeon C.O."/>
        </authorList>
    </citation>
    <scope>NUCLEOTIDE SEQUENCE [LARGE SCALE GENOMIC DNA]</scope>
    <source>
        <strain evidence="1 2">KCTC 13943</strain>
    </source>
</reference>
<sequence>MVQPHSKFGCCRNWILHFFDPASDDETENVQNAALIETVAIDLDYSSILML</sequence>
<name>A0ABT0WFU5_9BACI</name>
<accession>A0ABT0WFU5</accession>
<comment type="caution">
    <text evidence="1">The sequence shown here is derived from an EMBL/GenBank/DDBJ whole genome shotgun (WGS) entry which is preliminary data.</text>
</comment>
<organism evidence="1 2">
    <name type="scientific">Neobacillus pocheonensis</name>
    <dbReference type="NCBI Taxonomy" id="363869"/>
    <lineage>
        <taxon>Bacteria</taxon>
        <taxon>Bacillati</taxon>
        <taxon>Bacillota</taxon>
        <taxon>Bacilli</taxon>
        <taxon>Bacillales</taxon>
        <taxon>Bacillaceae</taxon>
        <taxon>Neobacillus</taxon>
    </lineage>
</organism>
<proteinExistence type="predicted"/>
<dbReference type="Proteomes" id="UP001523262">
    <property type="component" value="Unassembled WGS sequence"/>
</dbReference>
<evidence type="ECO:0000313" key="1">
    <source>
        <dbReference type="EMBL" id="MCM2535185.1"/>
    </source>
</evidence>